<dbReference type="SUPFAM" id="SSF53383">
    <property type="entry name" value="PLP-dependent transferases"/>
    <property type="match status" value="1"/>
</dbReference>
<dbReference type="Gene3D" id="3.90.1150.10">
    <property type="entry name" value="Aspartate Aminotransferase, domain 1"/>
    <property type="match status" value="1"/>
</dbReference>
<dbReference type="PANTHER" id="PTHR30244">
    <property type="entry name" value="TRANSAMINASE"/>
    <property type="match status" value="1"/>
</dbReference>
<dbReference type="InterPro" id="IPR015421">
    <property type="entry name" value="PyrdxlP-dep_Trfase_major"/>
</dbReference>
<reference evidence="9 10" key="1">
    <citation type="journal article" date="2019" name="Microb. Cell Fact.">
        <title>Exploring novel herbicidin analogues by transcriptional regulator overexpression and MS/MS molecular networking.</title>
        <authorList>
            <person name="Shi Y."/>
            <person name="Gu R."/>
            <person name="Li Y."/>
            <person name="Wang X."/>
            <person name="Ren W."/>
            <person name="Li X."/>
            <person name="Wang L."/>
            <person name="Xie Y."/>
            <person name="Hong B."/>
        </authorList>
    </citation>
    <scope>NUCLEOTIDE SEQUENCE [LARGE SCALE GENOMIC DNA]</scope>
    <source>
        <strain evidence="9 10">US-43</strain>
    </source>
</reference>
<feature type="active site" description="Proton acceptor" evidence="6">
    <location>
        <position position="193"/>
    </location>
</feature>
<dbReference type="InterPro" id="IPR015422">
    <property type="entry name" value="PyrdxlP-dep_Trfase_small"/>
</dbReference>
<evidence type="ECO:0000256" key="8">
    <source>
        <dbReference type="SAM" id="MobiDB-lite"/>
    </source>
</evidence>
<comment type="caution">
    <text evidence="9">The sequence shown here is derived from an EMBL/GenBank/DDBJ whole genome shotgun (WGS) entry which is preliminary data.</text>
</comment>
<keyword evidence="3 9" id="KW-0808">Transferase</keyword>
<dbReference type="Gene3D" id="3.40.640.10">
    <property type="entry name" value="Type I PLP-dependent aspartate aminotransferase-like (Major domain)"/>
    <property type="match status" value="1"/>
</dbReference>
<organism evidence="9 10">
    <name type="scientific">Streptomyces mobaraensis</name>
    <name type="common">Streptoverticillium mobaraense</name>
    <dbReference type="NCBI Taxonomy" id="35621"/>
    <lineage>
        <taxon>Bacteria</taxon>
        <taxon>Bacillati</taxon>
        <taxon>Actinomycetota</taxon>
        <taxon>Actinomycetes</taxon>
        <taxon>Kitasatosporales</taxon>
        <taxon>Streptomycetaceae</taxon>
        <taxon>Streptomyces</taxon>
    </lineage>
</organism>
<dbReference type="GO" id="GO:0030170">
    <property type="term" value="F:pyridoxal phosphate binding"/>
    <property type="evidence" value="ECO:0007669"/>
    <property type="project" value="TreeGrafter"/>
</dbReference>
<evidence type="ECO:0000313" key="10">
    <source>
        <dbReference type="Proteomes" id="UP000327000"/>
    </source>
</evidence>
<gene>
    <name evidence="9" type="ORF">FRZ00_27200</name>
</gene>
<keyword evidence="10" id="KW-1185">Reference proteome</keyword>
<dbReference type="OrthoDB" id="5342089at2"/>
<dbReference type="CDD" id="cd00616">
    <property type="entry name" value="AHBA_syn"/>
    <property type="match status" value="1"/>
</dbReference>
<dbReference type="GO" id="GO:0000271">
    <property type="term" value="P:polysaccharide biosynthetic process"/>
    <property type="evidence" value="ECO:0007669"/>
    <property type="project" value="TreeGrafter"/>
</dbReference>
<dbReference type="EMBL" id="VOKX01000107">
    <property type="protein sequence ID" value="KAB7835573.1"/>
    <property type="molecule type" value="Genomic_DNA"/>
</dbReference>
<dbReference type="PANTHER" id="PTHR30244:SF34">
    <property type="entry name" value="DTDP-4-AMINO-4,6-DIDEOXYGALACTOSE TRANSAMINASE"/>
    <property type="match status" value="1"/>
</dbReference>
<dbReference type="GO" id="GO:0008483">
    <property type="term" value="F:transaminase activity"/>
    <property type="evidence" value="ECO:0007669"/>
    <property type="project" value="UniProtKB-KW"/>
</dbReference>
<feature type="modified residue" description="N6-(pyridoxal phosphate)lysine" evidence="7">
    <location>
        <position position="193"/>
    </location>
</feature>
<evidence type="ECO:0000256" key="4">
    <source>
        <dbReference type="ARBA" id="ARBA00022898"/>
    </source>
</evidence>
<evidence type="ECO:0000256" key="7">
    <source>
        <dbReference type="PIRSR" id="PIRSR000390-2"/>
    </source>
</evidence>
<dbReference type="RefSeq" id="WP_152265350.1">
    <property type="nucleotide sequence ID" value="NZ_VOKX01000107.1"/>
</dbReference>
<dbReference type="PIRSF" id="PIRSF000390">
    <property type="entry name" value="PLP_StrS"/>
    <property type="match status" value="1"/>
</dbReference>
<proteinExistence type="inferred from homology"/>
<evidence type="ECO:0000313" key="9">
    <source>
        <dbReference type="EMBL" id="KAB7835573.1"/>
    </source>
</evidence>
<name>A0A5N5W1K9_STRMB</name>
<sequence>MSPASTAGAAGLRPLPWNRPLIGDAEIAEVVDTLRSGWLTHGPKATRLEHAVRERLGVEDAFAVTSCTGALHLAFLAAGIGPGDEVITPSLTFCAAPNAILHTGARPVFADVDPVTLNITPETAEAAITSLTRAIAVMHYGGHMCDMRAFRELADRHGLLLIEDAAHALHASRDGLRAGSAGDLSTFSLYANKVAAAGEGGLLAGRGDLVQQARLLGRHGIDSSAWQRHGKRNTADYQVTVPGLKYVMSDLTAALAVVQYDRLAEFTERRAAIAAAYTQAFAGLPGLTTPTVLPGVEHGWFLYAALIDPGTAPLDRDQTAAALLARHQISTSIHFKPAHTLGPYQNLAHRPLPVTETAAARQLSLPCYPAMTAQDIDRVIEAVRGLWTRRENTRSSPARPPDVATTSPTAAG</sequence>
<protein>
    <submittedName>
        <fullName evidence="9">DegT/DnrJ/EryC1/StrS family aminotransferase</fullName>
    </submittedName>
</protein>
<keyword evidence="4 7" id="KW-0663">Pyridoxal phosphate</keyword>
<dbReference type="InterPro" id="IPR000653">
    <property type="entry name" value="DegT/StrS_aminotransferase"/>
</dbReference>
<dbReference type="InterPro" id="IPR015424">
    <property type="entry name" value="PyrdxlP-dep_Trfase"/>
</dbReference>
<feature type="region of interest" description="Disordered" evidence="8">
    <location>
        <begin position="390"/>
        <end position="412"/>
    </location>
</feature>
<evidence type="ECO:0000256" key="3">
    <source>
        <dbReference type="ARBA" id="ARBA00022679"/>
    </source>
</evidence>
<dbReference type="Pfam" id="PF01041">
    <property type="entry name" value="DegT_DnrJ_EryC1"/>
    <property type="match status" value="1"/>
</dbReference>
<keyword evidence="2 9" id="KW-0032">Aminotransferase</keyword>
<accession>A0A5N5W1K9</accession>
<evidence type="ECO:0000256" key="2">
    <source>
        <dbReference type="ARBA" id="ARBA00022576"/>
    </source>
</evidence>
<evidence type="ECO:0000256" key="1">
    <source>
        <dbReference type="ARBA" id="ARBA00001933"/>
    </source>
</evidence>
<comment type="cofactor">
    <cofactor evidence="1">
        <name>pyridoxal 5'-phosphate</name>
        <dbReference type="ChEBI" id="CHEBI:597326"/>
    </cofactor>
</comment>
<dbReference type="Proteomes" id="UP000327000">
    <property type="component" value="Unassembled WGS sequence"/>
</dbReference>
<evidence type="ECO:0000256" key="6">
    <source>
        <dbReference type="PIRSR" id="PIRSR000390-1"/>
    </source>
</evidence>
<dbReference type="AlphaFoldDB" id="A0A5N5W1K9"/>
<evidence type="ECO:0000256" key="5">
    <source>
        <dbReference type="ARBA" id="ARBA00038398"/>
    </source>
</evidence>
<comment type="similarity">
    <text evidence="5">Belongs to the DegT/DnrJ/EryC1 family. L-glutamine:2-deoxy-scyllo-inosose/scyllo-inosose aminotransferase subfamily.</text>
</comment>